<sequence length="185" mass="21044">MRILITGTPGVGKTTICRLLAARLGVKCIGVAELLAGTRFTKWDPYSMTYDVVDVEGAREMLREVLIGDHVVETHAVELLPSRDYSAFVLRKRPDVLLRDLSARPWPRHKILDNVWAEVLDHVYVKARELFAEVHQIDVTHRRPEDVVAVIEACALHRQCVDEEVDWLEYAASSGLLDELEGYRQ</sequence>
<gene>
    <name evidence="1" type="ORF">TU35_000710</name>
</gene>
<comment type="caution">
    <text evidence="1">The sequence shown here is derived from an EMBL/GenBank/DDBJ whole genome shotgun (WGS) entry which is preliminary data.</text>
</comment>
<accession>A0ACC6UYT0</accession>
<protein>
    <submittedName>
        <fullName evidence="1">Adenylate kinase family protein</fullName>
        <ecNumber evidence="1">2.7.4.3</ecNumber>
    </submittedName>
</protein>
<dbReference type="EC" id="2.7.4.3" evidence="1"/>
<evidence type="ECO:0000313" key="2">
    <source>
        <dbReference type="Proteomes" id="UP000033636"/>
    </source>
</evidence>
<dbReference type="EMBL" id="JZWT02000002">
    <property type="protein sequence ID" value="MFB6489763.1"/>
    <property type="molecule type" value="Genomic_DNA"/>
</dbReference>
<proteinExistence type="predicted"/>
<evidence type="ECO:0000313" key="1">
    <source>
        <dbReference type="EMBL" id="MFB6489763.1"/>
    </source>
</evidence>
<dbReference type="Proteomes" id="UP000033636">
    <property type="component" value="Unassembled WGS sequence"/>
</dbReference>
<name>A0ACC6UYT0_9CREN</name>
<keyword evidence="1" id="KW-0808">Transferase</keyword>
<reference evidence="1" key="1">
    <citation type="submission" date="2024-07" db="EMBL/GenBank/DDBJ databases">
        <title>Metagenome and Metagenome-Assembled Genomes of Archaea from a hot spring from the geothermal field of Los Azufres, Mexico.</title>
        <authorList>
            <person name="Marin-Paredes R."/>
            <person name="Martinez-Romero E."/>
            <person name="Servin-Garciduenas L.E."/>
        </authorList>
    </citation>
    <scope>NUCLEOTIDE SEQUENCE</scope>
</reference>
<keyword evidence="1" id="KW-0418">Kinase</keyword>
<organism evidence="1 2">
    <name type="scientific">Thermoproteus sp. AZ2</name>
    <dbReference type="NCBI Taxonomy" id="1609232"/>
    <lineage>
        <taxon>Archaea</taxon>
        <taxon>Thermoproteota</taxon>
        <taxon>Thermoprotei</taxon>
        <taxon>Thermoproteales</taxon>
        <taxon>Thermoproteaceae</taxon>
        <taxon>Thermoproteus</taxon>
    </lineage>
</organism>